<evidence type="ECO:0000313" key="3">
    <source>
        <dbReference type="Proteomes" id="UP000001946"/>
    </source>
</evidence>
<dbReference type="EMBL" id="AP008230">
    <property type="protein sequence ID" value="BAE83094.1"/>
    <property type="molecule type" value="Genomic_DNA"/>
</dbReference>
<dbReference type="Proteomes" id="UP000001946">
    <property type="component" value="Chromosome"/>
</dbReference>
<dbReference type="AlphaFoldDB" id="Q24XZ8"/>
<name>Q24XZ8_DESHY</name>
<reference evidence="2 3" key="1">
    <citation type="journal article" date="2006" name="J. Bacteriol.">
        <title>Complete genome sequence of the dehalorespiring bacterium Desulfitobacterium hafniense Y51 and comparison with Dehalococcoides ethenogenes 195.</title>
        <authorList>
            <person name="Nonaka H."/>
            <person name="Keresztes G."/>
            <person name="Shinoda Y."/>
            <person name="Ikenaga Y."/>
            <person name="Abe M."/>
            <person name="Naito K."/>
            <person name="Inatomi K."/>
            <person name="Furukawa K."/>
            <person name="Inui M."/>
            <person name="Yukawa H."/>
        </authorList>
    </citation>
    <scope>NUCLEOTIDE SEQUENCE [LARGE SCALE GENOMIC DNA]</scope>
    <source>
        <strain evidence="2 3">Y51</strain>
    </source>
</reference>
<protein>
    <submittedName>
        <fullName evidence="2">Uncharacterized protein</fullName>
    </submittedName>
</protein>
<accession>Q24XZ8</accession>
<dbReference type="RefSeq" id="WP_011459621.1">
    <property type="nucleotide sequence ID" value="NC_007907.1"/>
</dbReference>
<organism evidence="2 3">
    <name type="scientific">Desulfitobacterium hafniense (strain Y51)</name>
    <dbReference type="NCBI Taxonomy" id="138119"/>
    <lineage>
        <taxon>Bacteria</taxon>
        <taxon>Bacillati</taxon>
        <taxon>Bacillota</taxon>
        <taxon>Clostridia</taxon>
        <taxon>Eubacteriales</taxon>
        <taxon>Desulfitobacteriaceae</taxon>
        <taxon>Desulfitobacterium</taxon>
    </lineage>
</organism>
<dbReference type="KEGG" id="dsy:DSY1305"/>
<evidence type="ECO:0000256" key="1">
    <source>
        <dbReference type="SAM" id="MobiDB-lite"/>
    </source>
</evidence>
<proteinExistence type="predicted"/>
<keyword evidence="3" id="KW-1185">Reference proteome</keyword>
<gene>
    <name evidence="2" type="ordered locus">DSY1305</name>
</gene>
<feature type="region of interest" description="Disordered" evidence="1">
    <location>
        <begin position="22"/>
        <end position="50"/>
    </location>
</feature>
<dbReference type="STRING" id="138119.DSY1305"/>
<sequence length="80" mass="8637">MDSPDAIQAQLLCPKAREGAALILPPGSLPPDPHTRRERPPALTQGQRSSVSIRWPVKELSRHILAGLRRGTGCGIPRSP</sequence>
<evidence type="ECO:0000313" key="2">
    <source>
        <dbReference type="EMBL" id="BAE83094.1"/>
    </source>
</evidence>
<dbReference type="HOGENOM" id="CLU_2584008_0_0_9"/>